<evidence type="ECO:0000256" key="1">
    <source>
        <dbReference type="ARBA" id="ARBA00004651"/>
    </source>
</evidence>
<keyword evidence="5 8" id="KW-0472">Membrane</keyword>
<keyword evidence="3 8" id="KW-0812">Transmembrane</keyword>
<dbReference type="Gene3D" id="3.40.190.10">
    <property type="entry name" value="Periplasmic binding protein-like II"/>
    <property type="match status" value="1"/>
</dbReference>
<dbReference type="GO" id="GO:0005886">
    <property type="term" value="C:plasma membrane"/>
    <property type="evidence" value="ECO:0007669"/>
    <property type="project" value="UniProtKB-SubCell"/>
</dbReference>
<dbReference type="PANTHER" id="PTHR42643:SF24">
    <property type="entry name" value="IONOTROPIC RECEPTOR 60A"/>
    <property type="match status" value="1"/>
</dbReference>
<evidence type="ECO:0000256" key="7">
    <source>
        <dbReference type="ARBA" id="ARBA00023180"/>
    </source>
</evidence>
<reference evidence="9" key="1">
    <citation type="submission" date="2020-11" db="EMBL/GenBank/DDBJ databases">
        <authorList>
            <person name="Tran Van P."/>
        </authorList>
    </citation>
    <scope>NUCLEOTIDE SEQUENCE</scope>
</reference>
<dbReference type="EMBL" id="CAJPEX010010470">
    <property type="protein sequence ID" value="CAG0925074.1"/>
    <property type="molecule type" value="Genomic_DNA"/>
</dbReference>
<name>A0A7R9C1A8_9CRUS</name>
<dbReference type="PANTHER" id="PTHR42643">
    <property type="entry name" value="IONOTROPIC RECEPTOR 20A-RELATED"/>
    <property type="match status" value="1"/>
</dbReference>
<keyword evidence="2" id="KW-1003">Cell membrane</keyword>
<evidence type="ECO:0000256" key="5">
    <source>
        <dbReference type="ARBA" id="ARBA00023136"/>
    </source>
</evidence>
<feature type="non-terminal residue" evidence="9">
    <location>
        <position position="1"/>
    </location>
</feature>
<keyword evidence="6" id="KW-0675">Receptor</keyword>
<evidence type="ECO:0000256" key="2">
    <source>
        <dbReference type="ARBA" id="ARBA00022475"/>
    </source>
</evidence>
<dbReference type="EMBL" id="OA892507">
    <property type="protein sequence ID" value="CAD7284922.1"/>
    <property type="molecule type" value="Genomic_DNA"/>
</dbReference>
<organism evidence="9">
    <name type="scientific">Notodromas monacha</name>
    <dbReference type="NCBI Taxonomy" id="399045"/>
    <lineage>
        <taxon>Eukaryota</taxon>
        <taxon>Metazoa</taxon>
        <taxon>Ecdysozoa</taxon>
        <taxon>Arthropoda</taxon>
        <taxon>Crustacea</taxon>
        <taxon>Oligostraca</taxon>
        <taxon>Ostracoda</taxon>
        <taxon>Podocopa</taxon>
        <taxon>Podocopida</taxon>
        <taxon>Cypridocopina</taxon>
        <taxon>Cypridoidea</taxon>
        <taxon>Cyprididae</taxon>
        <taxon>Notodromas</taxon>
    </lineage>
</organism>
<comment type="subcellular location">
    <subcellularLocation>
        <location evidence="1">Cell membrane</location>
        <topology evidence="1">Multi-pass membrane protein</topology>
    </subcellularLocation>
</comment>
<evidence type="ECO:0000313" key="10">
    <source>
        <dbReference type="Proteomes" id="UP000678499"/>
    </source>
</evidence>
<keyword evidence="4 8" id="KW-1133">Transmembrane helix</keyword>
<evidence type="ECO:0000313" key="9">
    <source>
        <dbReference type="EMBL" id="CAD7284922.1"/>
    </source>
</evidence>
<evidence type="ECO:0000256" key="4">
    <source>
        <dbReference type="ARBA" id="ARBA00022989"/>
    </source>
</evidence>
<sequence length="293" mass="33276">RLLRILEDSLNFTTVIKVPPASEVPGIVLPNGTATGVLGRIQRREVDFVMSNSPTVDRELVLDFSTPYEYSGFMWVQSKPMKLNHGLDAFTTFSPPVWISVLIIIIAVFAADRFISNITSMRTGEPMISLVDNWMVMVKTLLRQEDIKEKPKPVSYRCLYGGLSVGFTFMAIIYNELYFERLMDPIRAKTVETTSDVIEGTKLWLAYNGSIYENFAQFKPLGSKAVFQDNSERQNVFKWIQKYPDRYLGLIPASQMSNPSLGSKELIASLERGDFYVGQEFGPELFKGILYFP</sequence>
<protein>
    <submittedName>
        <fullName evidence="9">Uncharacterized protein</fullName>
    </submittedName>
</protein>
<feature type="transmembrane region" description="Helical" evidence="8">
    <location>
        <begin position="159"/>
        <end position="179"/>
    </location>
</feature>
<feature type="non-terminal residue" evidence="9">
    <location>
        <position position="293"/>
    </location>
</feature>
<keyword evidence="10" id="KW-1185">Reference proteome</keyword>
<dbReference type="OrthoDB" id="6374215at2759"/>
<dbReference type="AlphaFoldDB" id="A0A7R9C1A8"/>
<gene>
    <name evidence="9" type="ORF">NMOB1V02_LOCUS12524</name>
</gene>
<evidence type="ECO:0000256" key="8">
    <source>
        <dbReference type="SAM" id="Phobius"/>
    </source>
</evidence>
<dbReference type="InterPro" id="IPR052192">
    <property type="entry name" value="Insect_Ionotropic_Sensory_Rcpt"/>
</dbReference>
<accession>A0A7R9C1A8</accession>
<dbReference type="Proteomes" id="UP000678499">
    <property type="component" value="Unassembled WGS sequence"/>
</dbReference>
<evidence type="ECO:0000256" key="6">
    <source>
        <dbReference type="ARBA" id="ARBA00023170"/>
    </source>
</evidence>
<feature type="transmembrane region" description="Helical" evidence="8">
    <location>
        <begin position="89"/>
        <end position="111"/>
    </location>
</feature>
<proteinExistence type="predicted"/>
<keyword evidence="7" id="KW-0325">Glycoprotein</keyword>
<evidence type="ECO:0000256" key="3">
    <source>
        <dbReference type="ARBA" id="ARBA00022692"/>
    </source>
</evidence>
<dbReference type="SUPFAM" id="SSF53850">
    <property type="entry name" value="Periplasmic binding protein-like II"/>
    <property type="match status" value="1"/>
</dbReference>